<gene>
    <name evidence="3" type="primary">LOC108855586</name>
</gene>
<dbReference type="AlphaFoldDB" id="A0A9W3DJB6"/>
<dbReference type="InterPro" id="IPR013187">
    <property type="entry name" value="F-box-assoc_dom_typ3"/>
</dbReference>
<feature type="domain" description="F-box" evidence="1">
    <location>
        <begin position="27"/>
        <end position="76"/>
    </location>
</feature>
<dbReference type="CDD" id="cd22157">
    <property type="entry name" value="F-box_AtFBW1-like"/>
    <property type="match status" value="1"/>
</dbReference>
<reference evidence="2" key="1">
    <citation type="journal article" date="2019" name="Database">
        <title>The radish genome database (RadishGD): an integrated information resource for radish genomics.</title>
        <authorList>
            <person name="Yu H.J."/>
            <person name="Baek S."/>
            <person name="Lee Y.J."/>
            <person name="Cho A."/>
            <person name="Mun J.H."/>
        </authorList>
    </citation>
    <scope>NUCLEOTIDE SEQUENCE [LARGE SCALE GENOMIC DNA]</scope>
    <source>
        <strain evidence="2">cv. WK10039</strain>
    </source>
</reference>
<dbReference type="NCBIfam" id="TIGR01640">
    <property type="entry name" value="F_box_assoc_1"/>
    <property type="match status" value="1"/>
</dbReference>
<dbReference type="Pfam" id="PF08268">
    <property type="entry name" value="FBA_3"/>
    <property type="match status" value="1"/>
</dbReference>
<dbReference type="GeneID" id="108855586"/>
<accession>A0A9W3DJB6</accession>
<evidence type="ECO:0000259" key="1">
    <source>
        <dbReference type="PROSITE" id="PS50181"/>
    </source>
</evidence>
<dbReference type="InterPro" id="IPR036047">
    <property type="entry name" value="F-box-like_dom_sf"/>
</dbReference>
<dbReference type="Gene3D" id="1.20.1280.50">
    <property type="match status" value="1"/>
</dbReference>
<dbReference type="Pfam" id="PF00646">
    <property type="entry name" value="F-box"/>
    <property type="match status" value="1"/>
</dbReference>
<proteinExistence type="predicted"/>
<name>A0A9W3DJB6_RAPSA</name>
<dbReference type="Proteomes" id="UP000504610">
    <property type="component" value="Chromosome 4"/>
</dbReference>
<evidence type="ECO:0000313" key="2">
    <source>
        <dbReference type="Proteomes" id="UP000504610"/>
    </source>
</evidence>
<dbReference type="OrthoDB" id="687122at2759"/>
<dbReference type="PROSITE" id="PS50181">
    <property type="entry name" value="FBOX"/>
    <property type="match status" value="1"/>
</dbReference>
<dbReference type="SMART" id="SM00256">
    <property type="entry name" value="FBOX"/>
    <property type="match status" value="1"/>
</dbReference>
<organism evidence="2 3">
    <name type="scientific">Raphanus sativus</name>
    <name type="common">Radish</name>
    <name type="synonym">Raphanus raphanistrum var. sativus</name>
    <dbReference type="NCBI Taxonomy" id="3726"/>
    <lineage>
        <taxon>Eukaryota</taxon>
        <taxon>Viridiplantae</taxon>
        <taxon>Streptophyta</taxon>
        <taxon>Embryophyta</taxon>
        <taxon>Tracheophyta</taxon>
        <taxon>Spermatophyta</taxon>
        <taxon>Magnoliopsida</taxon>
        <taxon>eudicotyledons</taxon>
        <taxon>Gunneridae</taxon>
        <taxon>Pentapetalae</taxon>
        <taxon>rosids</taxon>
        <taxon>malvids</taxon>
        <taxon>Brassicales</taxon>
        <taxon>Brassicaceae</taxon>
        <taxon>Brassiceae</taxon>
        <taxon>Raphanus</taxon>
    </lineage>
</organism>
<dbReference type="PANTHER" id="PTHR31111:SF113">
    <property type="entry name" value="F-BOX ASSOCIATED UBIQUITINATION EFFECTOR FAMILY PROTEIN"/>
    <property type="match status" value="1"/>
</dbReference>
<dbReference type="InterPro" id="IPR001810">
    <property type="entry name" value="F-box_dom"/>
</dbReference>
<dbReference type="KEGG" id="rsz:108855586"/>
<dbReference type="RefSeq" id="XP_056863706.1">
    <property type="nucleotide sequence ID" value="XM_057007726.1"/>
</dbReference>
<evidence type="ECO:0000313" key="3">
    <source>
        <dbReference type="RefSeq" id="XP_056863706.1"/>
    </source>
</evidence>
<dbReference type="SUPFAM" id="SSF81383">
    <property type="entry name" value="F-box domain"/>
    <property type="match status" value="1"/>
</dbReference>
<sequence length="416" mass="47795">MKPQRQNVSKGGLTISRRVTRSMTTFDRNSLTLPVEVVTEIFLRLPLKSIARCRCVCKLWSSILRSQDFTESFLTRSTACPRLMFAFQVHSEVVLFSSPQLSNPEENSYVYVVATKHLALSPYFSRNYVCSTNGFFCDKTYVILKEEKYPGFAPVIRNPNTGQSLTLPILISKKRYGVQSYIGYDLSYLGYEPIAKEFKVLSMIKSRVSDEWISVDHQVLTLGTKNLSWRLVECCIPHYFSDKWICISGVLYYAAKVNGMSRYSMVACFDLKSEKFSFVKLMETFNRVMEVSTTMVNYNGKLGLLLSRDDSVDVTRASTSFELWVLRDAAKHVWSKHVYMLPALWKDVVEERMVIAGMVGTNVIVLSPWWPKGPAYVIYYNVERKTITKVGIQGMEAYQRKSFHICLNYVENVEIL</sequence>
<dbReference type="InterPro" id="IPR017451">
    <property type="entry name" value="F-box-assoc_interact_dom"/>
</dbReference>
<dbReference type="PANTHER" id="PTHR31111">
    <property type="entry name" value="BNAA05G37150D PROTEIN-RELATED"/>
    <property type="match status" value="1"/>
</dbReference>
<protein>
    <submittedName>
        <fullName evidence="3">F-box protein At2g19630</fullName>
    </submittedName>
</protein>
<keyword evidence="2" id="KW-1185">Reference proteome</keyword>
<reference evidence="3" key="2">
    <citation type="submission" date="2025-08" db="UniProtKB">
        <authorList>
            <consortium name="RefSeq"/>
        </authorList>
    </citation>
    <scope>IDENTIFICATION</scope>
    <source>
        <tissue evidence="3">Leaf</tissue>
    </source>
</reference>